<comment type="caution">
    <text evidence="2">The sequence shown here is derived from an EMBL/GenBank/DDBJ whole genome shotgun (WGS) entry which is preliminary data.</text>
</comment>
<dbReference type="EMBL" id="PNBA02000017">
    <property type="protein sequence ID" value="KAG6394088.1"/>
    <property type="molecule type" value="Genomic_DNA"/>
</dbReference>
<gene>
    <name evidence="2" type="ORF">SASPL_144667</name>
</gene>
<proteinExistence type="inferred from homology"/>
<dbReference type="Pfam" id="PF04520">
    <property type="entry name" value="Senescence_reg"/>
    <property type="match status" value="1"/>
</dbReference>
<dbReference type="OrthoDB" id="1917735at2759"/>
<dbReference type="PANTHER" id="PTHR33083:SF103">
    <property type="entry name" value="SENESCENCE REGULATOR"/>
    <property type="match status" value="1"/>
</dbReference>
<dbReference type="AlphaFoldDB" id="A0A8X8WFP8"/>
<evidence type="ECO:0000313" key="2">
    <source>
        <dbReference type="EMBL" id="KAG6394088.1"/>
    </source>
</evidence>
<reference evidence="2" key="1">
    <citation type="submission" date="2018-01" db="EMBL/GenBank/DDBJ databases">
        <authorList>
            <person name="Mao J.F."/>
        </authorList>
    </citation>
    <scope>NUCLEOTIDE SEQUENCE</scope>
    <source>
        <strain evidence="2">Huo1</strain>
        <tissue evidence="2">Leaf</tissue>
    </source>
</reference>
<dbReference type="PANTHER" id="PTHR33083">
    <property type="entry name" value="EXPRESSED PROTEIN"/>
    <property type="match status" value="1"/>
</dbReference>
<sequence>MSDSHGGGGMTAAEDYQEEEVWAMIKARDDQPSNLTNNLSTSSSRHFPSTAAARVIPRSSGGASSAPLAVPDWSKIMKMNPKRNGACGNFSDGEDEMVPPHEYVARRAAAAQVASFSMCEGVGRTLKGRDLSRLRNAILTKTGFLE</sequence>
<evidence type="ECO:0000313" key="3">
    <source>
        <dbReference type="Proteomes" id="UP000298416"/>
    </source>
</evidence>
<reference evidence="2" key="2">
    <citation type="submission" date="2020-08" db="EMBL/GenBank/DDBJ databases">
        <title>Plant Genome Project.</title>
        <authorList>
            <person name="Zhang R.-G."/>
        </authorList>
    </citation>
    <scope>NUCLEOTIDE SEQUENCE</scope>
    <source>
        <strain evidence="2">Huo1</strain>
        <tissue evidence="2">Leaf</tissue>
    </source>
</reference>
<organism evidence="2">
    <name type="scientific">Salvia splendens</name>
    <name type="common">Scarlet sage</name>
    <dbReference type="NCBI Taxonomy" id="180675"/>
    <lineage>
        <taxon>Eukaryota</taxon>
        <taxon>Viridiplantae</taxon>
        <taxon>Streptophyta</taxon>
        <taxon>Embryophyta</taxon>
        <taxon>Tracheophyta</taxon>
        <taxon>Spermatophyta</taxon>
        <taxon>Magnoliopsida</taxon>
        <taxon>eudicotyledons</taxon>
        <taxon>Gunneridae</taxon>
        <taxon>Pentapetalae</taxon>
        <taxon>asterids</taxon>
        <taxon>lamiids</taxon>
        <taxon>Lamiales</taxon>
        <taxon>Lamiaceae</taxon>
        <taxon>Nepetoideae</taxon>
        <taxon>Mentheae</taxon>
        <taxon>Salviinae</taxon>
        <taxon>Salvia</taxon>
        <taxon>Salvia subgen. Calosphace</taxon>
        <taxon>core Calosphace</taxon>
    </lineage>
</organism>
<protein>
    <recommendedName>
        <fullName evidence="4">Senescence regulator S40</fullName>
    </recommendedName>
</protein>
<dbReference type="Proteomes" id="UP000298416">
    <property type="component" value="Unassembled WGS sequence"/>
</dbReference>
<evidence type="ECO:0008006" key="4">
    <source>
        <dbReference type="Google" id="ProtNLM"/>
    </source>
</evidence>
<keyword evidence="3" id="KW-1185">Reference proteome</keyword>
<dbReference type="GO" id="GO:0010150">
    <property type="term" value="P:leaf senescence"/>
    <property type="evidence" value="ECO:0007669"/>
    <property type="project" value="UniProtKB-ARBA"/>
</dbReference>
<name>A0A8X8WFP8_SALSN</name>
<comment type="similarity">
    <text evidence="1">Belongs to the senescence regulator S40 family.</text>
</comment>
<accession>A0A8X8WFP8</accession>
<dbReference type="InterPro" id="IPR007608">
    <property type="entry name" value="Senescence_reg_S40"/>
</dbReference>
<evidence type="ECO:0000256" key="1">
    <source>
        <dbReference type="ARBA" id="ARBA00034773"/>
    </source>
</evidence>